<sequence>MDATWTAKHCGHSISYKRAVMAHQIASDGSQEVRVGGGGVAFAVGIDSPADISLESSVVRVQESGEPALTAEQIQRKLDAAEIRRQAALDEVRYRAAEEGLKLEKASETRQHAVEEVKEALEARLENAQANQEAHREALLERLHQEELHHEQVLSRRAYEFHNRVREMDARYNEVEGKHHQVLEEIVNKVKEHNDRVQQIHDEMMAHRQQDQVDAAKQEALRKKWMEASNQRDVYLTIAETRLHTEKLN</sequence>
<evidence type="ECO:0000313" key="3">
    <source>
        <dbReference type="Proteomes" id="UP000192578"/>
    </source>
</evidence>
<dbReference type="Proteomes" id="UP000192578">
    <property type="component" value="Unassembled WGS sequence"/>
</dbReference>
<dbReference type="Gene3D" id="6.10.280.30">
    <property type="match status" value="1"/>
</dbReference>
<organism evidence="2 3">
    <name type="scientific">Hypsibius exemplaris</name>
    <name type="common">Freshwater tardigrade</name>
    <dbReference type="NCBI Taxonomy" id="2072580"/>
    <lineage>
        <taxon>Eukaryota</taxon>
        <taxon>Metazoa</taxon>
        <taxon>Ecdysozoa</taxon>
        <taxon>Tardigrada</taxon>
        <taxon>Eutardigrada</taxon>
        <taxon>Parachela</taxon>
        <taxon>Hypsibioidea</taxon>
        <taxon>Hypsibiidae</taxon>
        <taxon>Hypsibius</taxon>
    </lineage>
</organism>
<accession>A0A1W0WSK1</accession>
<dbReference type="GO" id="GO:0031110">
    <property type="term" value="P:regulation of microtubule polymerization or depolymerization"/>
    <property type="evidence" value="ECO:0007669"/>
    <property type="project" value="InterPro"/>
</dbReference>
<evidence type="ECO:0000256" key="1">
    <source>
        <dbReference type="SAM" id="Coils"/>
    </source>
</evidence>
<reference evidence="3" key="1">
    <citation type="submission" date="2017-01" db="EMBL/GenBank/DDBJ databases">
        <title>Comparative genomics of anhydrobiosis in the tardigrade Hypsibius dujardini.</title>
        <authorList>
            <person name="Yoshida Y."/>
            <person name="Koutsovoulos G."/>
            <person name="Laetsch D."/>
            <person name="Stevens L."/>
            <person name="Kumar S."/>
            <person name="Horikawa D."/>
            <person name="Ishino K."/>
            <person name="Komine S."/>
            <person name="Tomita M."/>
            <person name="Blaxter M."/>
            <person name="Arakawa K."/>
        </authorList>
    </citation>
    <scope>NUCLEOTIDE SEQUENCE [LARGE SCALE GENOMIC DNA]</scope>
    <source>
        <strain evidence="3">Z151</strain>
    </source>
</reference>
<dbReference type="AlphaFoldDB" id="A0A1W0WSK1"/>
<feature type="coiled-coil region" evidence="1">
    <location>
        <begin position="71"/>
        <end position="138"/>
    </location>
</feature>
<keyword evidence="3" id="KW-1185">Reference proteome</keyword>
<comment type="caution">
    <text evidence="2">The sequence shown here is derived from an EMBL/GenBank/DDBJ whole genome shotgun (WGS) entry which is preliminary data.</text>
</comment>
<name>A0A1W0WSK1_HYPEX</name>
<dbReference type="InterPro" id="IPR036002">
    <property type="entry name" value="Stathmin_sf"/>
</dbReference>
<dbReference type="Pfam" id="PF00836">
    <property type="entry name" value="Stathmin"/>
    <property type="match status" value="1"/>
</dbReference>
<gene>
    <name evidence="2" type="ORF">BV898_07769</name>
</gene>
<keyword evidence="1" id="KW-0175">Coiled coil</keyword>
<dbReference type="SUPFAM" id="SSF101494">
    <property type="entry name" value="Stathmin"/>
    <property type="match status" value="1"/>
</dbReference>
<dbReference type="PRINTS" id="PR00345">
    <property type="entry name" value="STATHMIN"/>
</dbReference>
<protein>
    <submittedName>
        <fullName evidence="2">Uncharacterized protein</fullName>
    </submittedName>
</protein>
<dbReference type="EMBL" id="MTYJ01000052">
    <property type="protein sequence ID" value="OQV18179.1"/>
    <property type="molecule type" value="Genomic_DNA"/>
</dbReference>
<dbReference type="InterPro" id="IPR000956">
    <property type="entry name" value="Stathmin_fam"/>
</dbReference>
<feature type="coiled-coil region" evidence="1">
    <location>
        <begin position="183"/>
        <end position="210"/>
    </location>
</feature>
<proteinExistence type="predicted"/>
<evidence type="ECO:0000313" key="2">
    <source>
        <dbReference type="EMBL" id="OQV18179.1"/>
    </source>
</evidence>